<evidence type="ECO:0000256" key="1">
    <source>
        <dbReference type="ARBA" id="ARBA00022801"/>
    </source>
</evidence>
<feature type="domain" description="Glycoside hydrolase family 5" evidence="5">
    <location>
        <begin position="65"/>
        <end position="327"/>
    </location>
</feature>
<dbReference type="PANTHER" id="PTHR34142:SF1">
    <property type="entry name" value="GLYCOSIDE HYDROLASE FAMILY 5 DOMAIN-CONTAINING PROTEIN"/>
    <property type="match status" value="1"/>
</dbReference>
<dbReference type="EMBL" id="JACJIQ010000006">
    <property type="protein sequence ID" value="MBA9077154.1"/>
    <property type="molecule type" value="Genomic_DNA"/>
</dbReference>
<dbReference type="GO" id="GO:0009251">
    <property type="term" value="P:glucan catabolic process"/>
    <property type="evidence" value="ECO:0007669"/>
    <property type="project" value="TreeGrafter"/>
</dbReference>
<dbReference type="PANTHER" id="PTHR34142">
    <property type="entry name" value="ENDO-BETA-1,4-GLUCANASE A"/>
    <property type="match status" value="1"/>
</dbReference>
<evidence type="ECO:0000313" key="6">
    <source>
        <dbReference type="EMBL" id="MBA9077154.1"/>
    </source>
</evidence>
<dbReference type="SUPFAM" id="SSF51445">
    <property type="entry name" value="(Trans)glycosidases"/>
    <property type="match status" value="1"/>
</dbReference>
<dbReference type="Proteomes" id="UP000563094">
    <property type="component" value="Unassembled WGS sequence"/>
</dbReference>
<dbReference type="PROSITE" id="PS51257">
    <property type="entry name" value="PROKAR_LIPOPROTEIN"/>
    <property type="match status" value="1"/>
</dbReference>
<dbReference type="Gene3D" id="3.20.20.80">
    <property type="entry name" value="Glycosidases"/>
    <property type="match status" value="1"/>
</dbReference>
<dbReference type="GO" id="GO:0008810">
    <property type="term" value="F:cellulase activity"/>
    <property type="evidence" value="ECO:0007669"/>
    <property type="project" value="UniProtKB-EC"/>
</dbReference>
<accession>A0A839GC42</accession>
<dbReference type="InterPro" id="IPR017853">
    <property type="entry name" value="GH"/>
</dbReference>
<dbReference type="InterPro" id="IPR001547">
    <property type="entry name" value="Glyco_hydro_5"/>
</dbReference>
<organism evidence="6 7">
    <name type="scientific">Rufibacter quisquiliarum</name>
    <dbReference type="NCBI Taxonomy" id="1549639"/>
    <lineage>
        <taxon>Bacteria</taxon>
        <taxon>Pseudomonadati</taxon>
        <taxon>Bacteroidota</taxon>
        <taxon>Cytophagia</taxon>
        <taxon>Cytophagales</taxon>
        <taxon>Hymenobacteraceae</taxon>
        <taxon>Rufibacter</taxon>
    </lineage>
</organism>
<evidence type="ECO:0000256" key="3">
    <source>
        <dbReference type="RuleBase" id="RU361153"/>
    </source>
</evidence>
<evidence type="ECO:0000256" key="2">
    <source>
        <dbReference type="ARBA" id="ARBA00023295"/>
    </source>
</evidence>
<comment type="similarity">
    <text evidence="3">Belongs to the glycosyl hydrolase 5 (cellulase A) family.</text>
</comment>
<gene>
    <name evidence="6" type="ORF">FHS90_001865</name>
</gene>
<comment type="caution">
    <text evidence="6">The sequence shown here is derived from an EMBL/GenBank/DDBJ whole genome shotgun (WGS) entry which is preliminary data.</text>
</comment>
<feature type="chain" id="PRO_5032396332" evidence="4">
    <location>
        <begin position="18"/>
        <end position="361"/>
    </location>
</feature>
<evidence type="ECO:0000259" key="5">
    <source>
        <dbReference type="Pfam" id="PF00150"/>
    </source>
</evidence>
<keyword evidence="1 3" id="KW-0378">Hydrolase</keyword>
<keyword evidence="4" id="KW-0732">Signal</keyword>
<feature type="signal peptide" evidence="4">
    <location>
        <begin position="1"/>
        <end position="17"/>
    </location>
</feature>
<evidence type="ECO:0000256" key="4">
    <source>
        <dbReference type="SAM" id="SignalP"/>
    </source>
</evidence>
<dbReference type="Pfam" id="PF00150">
    <property type="entry name" value="Cellulase"/>
    <property type="match status" value="1"/>
</dbReference>
<dbReference type="RefSeq" id="WP_182512771.1">
    <property type="nucleotide sequence ID" value="NZ_JACJIQ010000006.1"/>
</dbReference>
<keyword evidence="7" id="KW-1185">Reference proteome</keyword>
<proteinExistence type="inferred from homology"/>
<reference evidence="6 7" key="1">
    <citation type="submission" date="2020-08" db="EMBL/GenBank/DDBJ databases">
        <title>Genomic Encyclopedia of Type Strains, Phase IV (KMG-IV): sequencing the most valuable type-strain genomes for metagenomic binning, comparative biology and taxonomic classification.</title>
        <authorList>
            <person name="Goeker M."/>
        </authorList>
    </citation>
    <scope>NUCLEOTIDE SEQUENCE [LARGE SCALE GENOMIC DNA]</scope>
    <source>
        <strain evidence="6 7">DSM 29854</strain>
    </source>
</reference>
<dbReference type="AlphaFoldDB" id="A0A839GC42"/>
<protein>
    <submittedName>
        <fullName evidence="6">Endoglucanase</fullName>
        <ecNumber evidence="6">3.2.1.4</ecNumber>
    </submittedName>
</protein>
<evidence type="ECO:0000313" key="7">
    <source>
        <dbReference type="Proteomes" id="UP000563094"/>
    </source>
</evidence>
<keyword evidence="2 3" id="KW-0326">Glycosidase</keyword>
<dbReference type="EC" id="3.2.1.4" evidence="6"/>
<sequence>MQFIRILLVFFSAVSFVGCTSTSTVGKLVGPSEVASKKLKDKSFPFGLNQAGGDFGQNMPGVINVDYGYPTEKQLDYMKSKGLTMVRFPFKWERIQRELGGPLDQVELKRMKTFVDAARDRDMWIILDMHNYCRRKINGTTYIIGETPEVSVEAVADAWGKLATEFKGYSNIWGYGVMNEPHDMLPSTPWFTIAQACINSIRKADPETAILIGGDSWSSAERWMEFSDNLKDLKDPADNLVYEVHVYFDNDASGSYKKSYEEELASPTTGITRFAPFLKWLKDNNKRGFVGEYGVPDDDPRWLVTLDVFLKHLQENCINGTYWAAGPRWGKYRLAVEPRNGEERPQMQILEKYKIANTNCK</sequence>
<name>A0A839GC42_9BACT</name>